<evidence type="ECO:0000313" key="2">
    <source>
        <dbReference type="EMBL" id="CAF0866442.1"/>
    </source>
</evidence>
<organism evidence="2 3">
    <name type="scientific">Brachionus calyciflorus</name>
    <dbReference type="NCBI Taxonomy" id="104777"/>
    <lineage>
        <taxon>Eukaryota</taxon>
        <taxon>Metazoa</taxon>
        <taxon>Spiralia</taxon>
        <taxon>Gnathifera</taxon>
        <taxon>Rotifera</taxon>
        <taxon>Eurotatoria</taxon>
        <taxon>Monogononta</taxon>
        <taxon>Pseudotrocha</taxon>
        <taxon>Ploima</taxon>
        <taxon>Brachionidae</taxon>
        <taxon>Brachionus</taxon>
    </lineage>
</organism>
<evidence type="ECO:0000256" key="1">
    <source>
        <dbReference type="SAM" id="MobiDB-lite"/>
    </source>
</evidence>
<feature type="region of interest" description="Disordered" evidence="1">
    <location>
        <begin position="20"/>
        <end position="53"/>
    </location>
</feature>
<dbReference type="Proteomes" id="UP000663879">
    <property type="component" value="Unassembled WGS sequence"/>
</dbReference>
<feature type="compositionally biased region" description="Acidic residues" evidence="1">
    <location>
        <begin position="35"/>
        <end position="51"/>
    </location>
</feature>
<protein>
    <submittedName>
        <fullName evidence="2">Uncharacterized protein</fullName>
    </submittedName>
</protein>
<keyword evidence="3" id="KW-1185">Reference proteome</keyword>
<accession>A0A813X4P6</accession>
<dbReference type="AlphaFoldDB" id="A0A813X4P6"/>
<reference evidence="2" key="1">
    <citation type="submission" date="2021-02" db="EMBL/GenBank/DDBJ databases">
        <authorList>
            <person name="Nowell W R."/>
        </authorList>
    </citation>
    <scope>NUCLEOTIDE SEQUENCE</scope>
    <source>
        <strain evidence="2">Ploen Becks lab</strain>
    </source>
</reference>
<proteinExistence type="predicted"/>
<comment type="caution">
    <text evidence="2">The sequence shown here is derived from an EMBL/GenBank/DDBJ whole genome shotgun (WGS) entry which is preliminary data.</text>
</comment>
<sequence length="79" mass="9564">MIFDILEKIESGSLNFNFMEPTERSTRQNTVQSVDELDPTDTDEDEDEQEQDYEKHRARYFTTQDDKVEKKMLRWLRSN</sequence>
<evidence type="ECO:0000313" key="3">
    <source>
        <dbReference type="Proteomes" id="UP000663879"/>
    </source>
</evidence>
<dbReference type="EMBL" id="CAJNOC010001456">
    <property type="protein sequence ID" value="CAF0866442.1"/>
    <property type="molecule type" value="Genomic_DNA"/>
</dbReference>
<gene>
    <name evidence="2" type="ORF">OXX778_LOCUS9706</name>
</gene>
<name>A0A813X4P6_9BILA</name>